<keyword evidence="1" id="KW-0472">Membrane</keyword>
<protein>
    <submittedName>
        <fullName evidence="2">Uncharacterized protein</fullName>
    </submittedName>
</protein>
<keyword evidence="1" id="KW-1133">Transmembrane helix</keyword>
<reference evidence="2 3" key="1">
    <citation type="journal article" date="2021" name="Commun. Biol.">
        <title>The genome of Shorea leprosula (Dipterocarpaceae) highlights the ecological relevance of drought in aseasonal tropical rainforests.</title>
        <authorList>
            <person name="Ng K.K.S."/>
            <person name="Kobayashi M.J."/>
            <person name="Fawcett J.A."/>
            <person name="Hatakeyama M."/>
            <person name="Paape T."/>
            <person name="Ng C.H."/>
            <person name="Ang C.C."/>
            <person name="Tnah L.H."/>
            <person name="Lee C.T."/>
            <person name="Nishiyama T."/>
            <person name="Sese J."/>
            <person name="O'Brien M.J."/>
            <person name="Copetti D."/>
            <person name="Mohd Noor M.I."/>
            <person name="Ong R.C."/>
            <person name="Putra M."/>
            <person name="Sireger I.Z."/>
            <person name="Indrioko S."/>
            <person name="Kosugi Y."/>
            <person name="Izuno A."/>
            <person name="Isagi Y."/>
            <person name="Lee S.L."/>
            <person name="Shimizu K.K."/>
        </authorList>
    </citation>
    <scope>NUCLEOTIDE SEQUENCE [LARGE SCALE GENOMIC DNA]</scope>
    <source>
        <strain evidence="2">214</strain>
    </source>
</reference>
<organism evidence="2 3">
    <name type="scientific">Rubroshorea leprosula</name>
    <dbReference type="NCBI Taxonomy" id="152421"/>
    <lineage>
        <taxon>Eukaryota</taxon>
        <taxon>Viridiplantae</taxon>
        <taxon>Streptophyta</taxon>
        <taxon>Embryophyta</taxon>
        <taxon>Tracheophyta</taxon>
        <taxon>Spermatophyta</taxon>
        <taxon>Magnoliopsida</taxon>
        <taxon>eudicotyledons</taxon>
        <taxon>Gunneridae</taxon>
        <taxon>Pentapetalae</taxon>
        <taxon>rosids</taxon>
        <taxon>malvids</taxon>
        <taxon>Malvales</taxon>
        <taxon>Dipterocarpaceae</taxon>
        <taxon>Rubroshorea</taxon>
    </lineage>
</organism>
<comment type="caution">
    <text evidence="2">The sequence shown here is derived from an EMBL/GenBank/DDBJ whole genome shotgun (WGS) entry which is preliminary data.</text>
</comment>
<keyword evidence="1" id="KW-0812">Transmembrane</keyword>
<proteinExistence type="predicted"/>
<evidence type="ECO:0000256" key="1">
    <source>
        <dbReference type="SAM" id="Phobius"/>
    </source>
</evidence>
<gene>
    <name evidence="2" type="ORF">SLEP1_g35512</name>
</gene>
<evidence type="ECO:0000313" key="2">
    <source>
        <dbReference type="EMBL" id="GKV26163.1"/>
    </source>
</evidence>
<name>A0AAV5KNK6_9ROSI</name>
<sequence>MHSGRFFVAWISWVLNLVGSVIEGDYFLGFQFFA</sequence>
<accession>A0AAV5KNK6</accession>
<keyword evidence="3" id="KW-1185">Reference proteome</keyword>
<dbReference type="Proteomes" id="UP001054252">
    <property type="component" value="Unassembled WGS sequence"/>
</dbReference>
<dbReference type="EMBL" id="BPVZ01000071">
    <property type="protein sequence ID" value="GKV26163.1"/>
    <property type="molecule type" value="Genomic_DNA"/>
</dbReference>
<evidence type="ECO:0000313" key="3">
    <source>
        <dbReference type="Proteomes" id="UP001054252"/>
    </source>
</evidence>
<feature type="transmembrane region" description="Helical" evidence="1">
    <location>
        <begin position="6"/>
        <end position="28"/>
    </location>
</feature>
<dbReference type="AlphaFoldDB" id="A0AAV5KNK6"/>